<dbReference type="OrthoDB" id="1577640at2759"/>
<proteinExistence type="predicted"/>
<keyword evidence="2" id="KW-1185">Reference proteome</keyword>
<sequence>MGDPISVAASAAGIIALGLESCRLIVKYCDNWRGFDSDISNVRLKASGLHSTLTLIETLLSQNTTVLPAIAADIKAKVAENEEWIKEVHSAVTKWQSTTPTSGLGDKVRAAGKKIAYPFRREALLDTIKVLEGLQMNLHTALLVLQLQQTSVLAKRTELIQTVHSVSSTTLSILQSHHPDSPWPEPAMQNCSGPSHRVCLPSPVSQPATVAATGIHRRHKRCFCLGIPGLIQSHHRTCPLYNPRANTRTARVALSSQWLGISIEVSFSFYRWANSLTISPTLRYHPIVSLNSPAFQTVSQRPLPGSRLEEVASFYETAIQELRQLFLDGKASPFDRTPSGATLLHHACGQFQGFWGEFDDCYHVSRFQLVQFLVEAGCPVNETAQIFNFDGKVVGRQTPMTRLISHRVGGKVVSKFMDLGAVVTNDELIRYDMLLMLKEAFTQNEEGFLVSDPVQAVLMRSEVGLKDLITATQRALSKDNRKAFSDGFNLLSIALSWPEAFCALLEFYPNLTRAERTGLLSAAIRYNVFYAVEALLDLGAPIPAYSFALCGSEAMEGLIMDIFISRRRSLLELAKNSLPRRVQNELGLRDTCLPDANAEAVFLAVKERNPSIDPSLAPADNRPVFHHGLKIEQMDHLYNSGFRDVNAPDENGSQAALKITIPWEGCALWNITAMQYTISRSLWFFEKGVARDTEAGSGQTYFHIIAVKIIAALEFDIADFSHRAIDIIPNILTSLPQAHRNFLLKHILTSSCWDSCACACSAAGCTPLNVALCCVLESDSEWTEDIVPAILKAFITEMQGTTGCGDEVIRLLTFEDLSLTHTCCHLYRDKCISVKVESFDEGDATEIHDEERILIEEFEILVEQLQKEYETVGIPLWEFIQTHWCARVREYLVENEEVIIPDLLCVALARKVVEECSRH</sequence>
<evidence type="ECO:0000313" key="2">
    <source>
        <dbReference type="Proteomes" id="UP000054771"/>
    </source>
</evidence>
<organism evidence="1 2">
    <name type="scientific">Aspergillus calidoustus</name>
    <dbReference type="NCBI Taxonomy" id="454130"/>
    <lineage>
        <taxon>Eukaryota</taxon>
        <taxon>Fungi</taxon>
        <taxon>Dikarya</taxon>
        <taxon>Ascomycota</taxon>
        <taxon>Pezizomycotina</taxon>
        <taxon>Eurotiomycetes</taxon>
        <taxon>Eurotiomycetidae</taxon>
        <taxon>Eurotiales</taxon>
        <taxon>Aspergillaceae</taxon>
        <taxon>Aspergillus</taxon>
        <taxon>Aspergillus subgen. Nidulantes</taxon>
    </lineage>
</organism>
<gene>
    <name evidence="1" type="ORF">ASPCAL00362</name>
</gene>
<dbReference type="Proteomes" id="UP000054771">
    <property type="component" value="Unassembled WGS sequence"/>
</dbReference>
<name>A0A0U5FRB7_ASPCI</name>
<reference evidence="2" key="1">
    <citation type="journal article" date="2016" name="Genome Announc.">
        <title>Draft genome sequences of fungus Aspergillus calidoustus.</title>
        <authorList>
            <person name="Horn F."/>
            <person name="Linde J."/>
            <person name="Mattern D.J."/>
            <person name="Walther G."/>
            <person name="Guthke R."/>
            <person name="Scherlach K."/>
            <person name="Martin K."/>
            <person name="Brakhage A.A."/>
            <person name="Petzke L."/>
            <person name="Valiante V."/>
        </authorList>
    </citation>
    <scope>NUCLEOTIDE SEQUENCE [LARGE SCALE GENOMIC DNA]</scope>
    <source>
        <strain evidence="2">SF006504</strain>
    </source>
</reference>
<dbReference type="AlphaFoldDB" id="A0A0U5FRB7"/>
<dbReference type="EMBL" id="CDMC01000001">
    <property type="protein sequence ID" value="CEL00766.1"/>
    <property type="molecule type" value="Genomic_DNA"/>
</dbReference>
<protein>
    <recommendedName>
        <fullName evidence="3">Fungal N-terminal domain-containing protein</fullName>
    </recommendedName>
</protein>
<evidence type="ECO:0008006" key="3">
    <source>
        <dbReference type="Google" id="ProtNLM"/>
    </source>
</evidence>
<evidence type="ECO:0000313" key="1">
    <source>
        <dbReference type="EMBL" id="CEL00766.1"/>
    </source>
</evidence>
<accession>A0A0U5FRB7</accession>